<feature type="transmembrane region" description="Helical" evidence="1">
    <location>
        <begin position="146"/>
        <end position="164"/>
    </location>
</feature>
<feature type="transmembrane region" description="Helical" evidence="1">
    <location>
        <begin position="288"/>
        <end position="309"/>
    </location>
</feature>
<dbReference type="STRING" id="1618478.UR68_C0009G0003"/>
<keyword evidence="1" id="KW-0472">Membrane</keyword>
<reference evidence="2 3" key="1">
    <citation type="journal article" date="2015" name="Nature">
        <title>rRNA introns, odd ribosomes, and small enigmatic genomes across a large radiation of phyla.</title>
        <authorList>
            <person name="Brown C.T."/>
            <person name="Hug L.A."/>
            <person name="Thomas B.C."/>
            <person name="Sharon I."/>
            <person name="Castelle C.J."/>
            <person name="Singh A."/>
            <person name="Wilkins M.J."/>
            <person name="Williams K.H."/>
            <person name="Banfield J.F."/>
        </authorList>
    </citation>
    <scope>NUCLEOTIDE SEQUENCE [LARGE SCALE GENOMIC DNA]</scope>
</reference>
<feature type="transmembrane region" description="Helical" evidence="1">
    <location>
        <begin position="84"/>
        <end position="114"/>
    </location>
</feature>
<keyword evidence="1" id="KW-0812">Transmembrane</keyword>
<organism evidence="2 3">
    <name type="scientific">Candidatus Roizmanbacteria bacterium GW2011_GWA2_35_19</name>
    <dbReference type="NCBI Taxonomy" id="1618478"/>
    <lineage>
        <taxon>Bacteria</taxon>
        <taxon>Candidatus Roizmaniibacteriota</taxon>
    </lineage>
</organism>
<evidence type="ECO:0008006" key="4">
    <source>
        <dbReference type="Google" id="ProtNLM"/>
    </source>
</evidence>
<feature type="transmembrane region" description="Helical" evidence="1">
    <location>
        <begin position="347"/>
        <end position="366"/>
    </location>
</feature>
<feature type="transmembrane region" description="Helical" evidence="1">
    <location>
        <begin position="120"/>
        <end position="139"/>
    </location>
</feature>
<protein>
    <recommendedName>
        <fullName evidence="4">Glycosyltransferase RgtA/B/C/D-like domain-containing protein</fullName>
    </recommendedName>
</protein>
<proteinExistence type="predicted"/>
<name>A0A0G0BUQ2_9BACT</name>
<evidence type="ECO:0000313" key="2">
    <source>
        <dbReference type="EMBL" id="KKP73058.1"/>
    </source>
</evidence>
<comment type="caution">
    <text evidence="2">The sequence shown here is derived from an EMBL/GenBank/DDBJ whole genome shotgun (WGS) entry which is preliminary data.</text>
</comment>
<dbReference type="AlphaFoldDB" id="A0A0G0BUQ2"/>
<dbReference type="EMBL" id="LBQC01000009">
    <property type="protein sequence ID" value="KKP73058.1"/>
    <property type="molecule type" value="Genomic_DNA"/>
</dbReference>
<evidence type="ECO:0000256" key="1">
    <source>
        <dbReference type="SAM" id="Phobius"/>
    </source>
</evidence>
<sequence length="498" mass="58962">MKKYIVPFLIIIFSFYLVVFTSQKIFEKIPHSQDEVAYLFQAKIFRSGQIYLESYPKEIRRFFDHEFIVNNGHWYGKYSPGESIFLAIGYLFDIPWLINPIFSLLSITILFLIAKNFFSYHVAILTLILFSISPFFILISGSYLSHPSALFFTLLFFYSIFSTYQNKYKNNLFDKLSAISIGMVFLIRPFNSIALLIIFLINYFIKFLSIKEFSNRIKALHIFLKLIILVTSFILIHLIYNKILTGDYTKFPHLSYFKNDFIGFGSRGVEWDQNFTPRQAVDNIITNYIAFKELFLFIPNFILIFFVFLSFFRKNFYLPIILFLFFLFQVISYFFYFHPGTFLGPRYWFEASWTIALLFSLGVSNLLHFFKKSINQKYLNLIYFILSFVFYIFILKKDTKLLPTYKGHNGITAMSILPIKKPALILVEGEKNWQTYGQFFINFDPTKESSPVIFARNNAIHNVPKNLPPLDNNLLIKYFPKRQIYYFKEGTLENFIVD</sequence>
<feature type="transmembrane region" description="Helical" evidence="1">
    <location>
        <begin position="378"/>
        <end position="395"/>
    </location>
</feature>
<feature type="transmembrane region" description="Helical" evidence="1">
    <location>
        <begin position="6"/>
        <end position="26"/>
    </location>
</feature>
<feature type="transmembrane region" description="Helical" evidence="1">
    <location>
        <begin position="176"/>
        <end position="201"/>
    </location>
</feature>
<gene>
    <name evidence="2" type="ORF">UR68_C0009G0003</name>
</gene>
<keyword evidence="1" id="KW-1133">Transmembrane helix</keyword>
<accession>A0A0G0BUQ2</accession>
<feature type="transmembrane region" description="Helical" evidence="1">
    <location>
        <begin position="316"/>
        <end position="335"/>
    </location>
</feature>
<dbReference type="Proteomes" id="UP000034457">
    <property type="component" value="Unassembled WGS sequence"/>
</dbReference>
<feature type="transmembrane region" description="Helical" evidence="1">
    <location>
        <begin position="222"/>
        <end position="240"/>
    </location>
</feature>
<evidence type="ECO:0000313" key="3">
    <source>
        <dbReference type="Proteomes" id="UP000034457"/>
    </source>
</evidence>